<sequence>MPSLQKALPPELADNALRLFRECLRRAKFIGNQLLCHLSIHQHNTGLLVSMVRQQFKKNMHETDPEKIQKMKDESLPSVEMKIFNKF</sequence>
<accession>M7YLG7</accession>
<dbReference type="STRING" id="4572.M7YLG7"/>
<dbReference type="InterPro" id="IPR008011">
    <property type="entry name" value="Complex1_LYR_dom"/>
</dbReference>
<dbReference type="CDD" id="cd20251">
    <property type="entry name" value="Complex1_LYR_SF"/>
    <property type="match status" value="1"/>
</dbReference>
<dbReference type="Pfam" id="PF05347">
    <property type="entry name" value="Complex1_LYR"/>
    <property type="match status" value="1"/>
</dbReference>
<evidence type="ECO:0000313" key="2">
    <source>
        <dbReference type="EMBL" id="EMS48147.1"/>
    </source>
</evidence>
<feature type="domain" description="Complex 1 LYR protein" evidence="1">
    <location>
        <begin position="16"/>
        <end position="71"/>
    </location>
</feature>
<dbReference type="eggNOG" id="ENOG502S1BH">
    <property type="taxonomic scope" value="Eukaryota"/>
</dbReference>
<reference evidence="2" key="1">
    <citation type="journal article" date="2013" name="Nature">
        <title>Draft genome of the wheat A-genome progenitor Triticum urartu.</title>
        <authorList>
            <person name="Ling H.Q."/>
            <person name="Zhao S."/>
            <person name="Liu D."/>
            <person name="Wang J."/>
            <person name="Sun H."/>
            <person name="Zhang C."/>
            <person name="Fan H."/>
            <person name="Li D."/>
            <person name="Dong L."/>
            <person name="Tao Y."/>
            <person name="Gao C."/>
            <person name="Wu H."/>
            <person name="Li Y."/>
            <person name="Cui Y."/>
            <person name="Guo X."/>
            <person name="Zheng S."/>
            <person name="Wang B."/>
            <person name="Yu K."/>
            <person name="Liang Q."/>
            <person name="Yang W."/>
            <person name="Lou X."/>
            <person name="Chen J."/>
            <person name="Feng M."/>
            <person name="Jian J."/>
            <person name="Zhang X."/>
            <person name="Luo G."/>
            <person name="Jiang Y."/>
            <person name="Liu J."/>
            <person name="Wang Z."/>
            <person name="Sha Y."/>
            <person name="Zhang B."/>
            <person name="Wu H."/>
            <person name="Tang D."/>
            <person name="Shen Q."/>
            <person name="Xue P."/>
            <person name="Zou S."/>
            <person name="Wang X."/>
            <person name="Liu X."/>
            <person name="Wang F."/>
            <person name="Yang Y."/>
            <person name="An X."/>
            <person name="Dong Z."/>
            <person name="Zhang K."/>
            <person name="Zhang X."/>
            <person name="Luo M.C."/>
            <person name="Dvorak J."/>
            <person name="Tong Y."/>
            <person name="Wang J."/>
            <person name="Yang H."/>
            <person name="Li Z."/>
            <person name="Wang D."/>
            <person name="Zhang A."/>
            <person name="Wang J."/>
        </authorList>
    </citation>
    <scope>NUCLEOTIDE SEQUENCE</scope>
</reference>
<organism evidence="2">
    <name type="scientific">Triticum urartu</name>
    <name type="common">Red wild einkorn</name>
    <name type="synonym">Crithodium urartu</name>
    <dbReference type="NCBI Taxonomy" id="4572"/>
    <lineage>
        <taxon>Eukaryota</taxon>
        <taxon>Viridiplantae</taxon>
        <taxon>Streptophyta</taxon>
        <taxon>Embryophyta</taxon>
        <taxon>Tracheophyta</taxon>
        <taxon>Spermatophyta</taxon>
        <taxon>Magnoliopsida</taxon>
        <taxon>Liliopsida</taxon>
        <taxon>Poales</taxon>
        <taxon>Poaceae</taxon>
        <taxon>BOP clade</taxon>
        <taxon>Pooideae</taxon>
        <taxon>Triticodae</taxon>
        <taxon>Triticeae</taxon>
        <taxon>Triticinae</taxon>
        <taxon>Triticum</taxon>
    </lineage>
</organism>
<dbReference type="PANTHER" id="PTHR47579:SF3">
    <property type="entry name" value="COMPLEX 1 LYR PROTEIN DOMAIN-CONTAINING PROTEIN"/>
    <property type="match status" value="1"/>
</dbReference>
<evidence type="ECO:0000259" key="1">
    <source>
        <dbReference type="Pfam" id="PF05347"/>
    </source>
</evidence>
<gene>
    <name evidence="2" type="ORF">TRIUR3_04922</name>
</gene>
<dbReference type="OMA" id="SIHQHNT"/>
<proteinExistence type="predicted"/>
<dbReference type="PANTHER" id="PTHR47579">
    <property type="entry name" value="COMPLEX 1 LYR PROTEIN"/>
    <property type="match status" value="1"/>
</dbReference>
<dbReference type="EMBL" id="KD251755">
    <property type="protein sequence ID" value="EMS48147.1"/>
    <property type="molecule type" value="Genomic_DNA"/>
</dbReference>
<dbReference type="AlphaFoldDB" id="M7YLG7"/>
<protein>
    <recommendedName>
        <fullName evidence="1">Complex 1 LYR protein domain-containing protein</fullName>
    </recommendedName>
</protein>
<name>M7YLG7_TRIUA</name>